<evidence type="ECO:0000256" key="5">
    <source>
        <dbReference type="ARBA" id="ARBA00022801"/>
    </source>
</evidence>
<proteinExistence type="predicted"/>
<evidence type="ECO:0000259" key="8">
    <source>
        <dbReference type="Pfam" id="PF17917"/>
    </source>
</evidence>
<dbReference type="EMBL" id="JAGKHQ010000003">
    <property type="protein sequence ID" value="KAG7519109.1"/>
    <property type="molecule type" value="Genomic_DNA"/>
</dbReference>
<dbReference type="InterPro" id="IPR041373">
    <property type="entry name" value="RT_RNaseH"/>
</dbReference>
<evidence type="ECO:0000256" key="3">
    <source>
        <dbReference type="ARBA" id="ARBA00022722"/>
    </source>
</evidence>
<dbReference type="GO" id="GO:0016787">
    <property type="term" value="F:hydrolase activity"/>
    <property type="evidence" value="ECO:0007669"/>
    <property type="project" value="UniProtKB-KW"/>
</dbReference>
<keyword evidence="2" id="KW-0548">Nucleotidyltransferase</keyword>
<gene>
    <name evidence="9" type="ORF">JOB18_001334</name>
</gene>
<dbReference type="GO" id="GO:0003964">
    <property type="term" value="F:RNA-directed DNA polymerase activity"/>
    <property type="evidence" value="ECO:0007669"/>
    <property type="project" value="UniProtKB-KW"/>
</dbReference>
<name>A0AAV6SPR1_SOLSE</name>
<keyword evidence="10" id="KW-1185">Reference proteome</keyword>
<organism evidence="9 10">
    <name type="scientific">Solea senegalensis</name>
    <name type="common">Senegalese sole</name>
    <dbReference type="NCBI Taxonomy" id="28829"/>
    <lineage>
        <taxon>Eukaryota</taxon>
        <taxon>Metazoa</taxon>
        <taxon>Chordata</taxon>
        <taxon>Craniata</taxon>
        <taxon>Vertebrata</taxon>
        <taxon>Euteleostomi</taxon>
        <taxon>Actinopterygii</taxon>
        <taxon>Neopterygii</taxon>
        <taxon>Teleostei</taxon>
        <taxon>Neoteleostei</taxon>
        <taxon>Acanthomorphata</taxon>
        <taxon>Carangaria</taxon>
        <taxon>Pleuronectiformes</taxon>
        <taxon>Pleuronectoidei</taxon>
        <taxon>Soleidae</taxon>
        <taxon>Solea</taxon>
    </lineage>
</organism>
<accession>A0AAV6SPR1</accession>
<reference evidence="9 10" key="1">
    <citation type="journal article" date="2021" name="Sci. Rep.">
        <title>Chromosome anchoring in Senegalese sole (Solea senegalensis) reveals sex-associated markers and genome rearrangements in flatfish.</title>
        <authorList>
            <person name="Guerrero-Cozar I."/>
            <person name="Gomez-Garrido J."/>
            <person name="Berbel C."/>
            <person name="Martinez-Blanch J.F."/>
            <person name="Alioto T."/>
            <person name="Claros M.G."/>
            <person name="Gagnaire P.A."/>
            <person name="Manchado M."/>
        </authorList>
    </citation>
    <scope>NUCLEOTIDE SEQUENCE [LARGE SCALE GENOMIC DNA]</scope>
    <source>
        <strain evidence="9">Sse05_10M</strain>
    </source>
</reference>
<feature type="domain" description="Reverse transcriptase RNase H-like" evidence="8">
    <location>
        <begin position="75"/>
        <end position="135"/>
    </location>
</feature>
<sequence length="349" mass="39770">MLHGESLDLVTGSSLFFSLDFCYHQVPLYPKTLSSFDSTLDSLRLAPFKVSFHAEGEAAQLKSFLGLAFYYRRSYYSRRFGKADKRYGVKRRALLAVVLSIRHLKYYLYGHAFVLRLYYAALQWFLQGTGRSGKKKTHSVDILSSAYTIPNQYYIHTYCICIYSCTTYININKPMCVRPIASHGHSYAIDFSLFSTVEKTSESETTSRINTTVLNSEGGDIHLRVKAAIIIIIIWLFSADTRLNKGNFVEASRRRRKPDKNDTSKGPGPIHTSSHKNTRRYLPFNVERREDRNARKGACVAQDGARRARDAVGMRCDVQLQPTHPRTVLNYGEIEKTWEEIGSSGTRVS</sequence>
<keyword evidence="5" id="KW-0378">Hydrolase</keyword>
<evidence type="ECO:0000256" key="6">
    <source>
        <dbReference type="ARBA" id="ARBA00022918"/>
    </source>
</evidence>
<evidence type="ECO:0000313" key="9">
    <source>
        <dbReference type="EMBL" id="KAG7519109.1"/>
    </source>
</evidence>
<keyword evidence="3" id="KW-0540">Nuclease</keyword>
<evidence type="ECO:0000256" key="1">
    <source>
        <dbReference type="ARBA" id="ARBA00022679"/>
    </source>
</evidence>
<keyword evidence="4" id="KW-0255">Endonuclease</keyword>
<feature type="region of interest" description="Disordered" evidence="7">
    <location>
        <begin position="251"/>
        <end position="282"/>
    </location>
</feature>
<evidence type="ECO:0000256" key="4">
    <source>
        <dbReference type="ARBA" id="ARBA00022759"/>
    </source>
</evidence>
<evidence type="ECO:0000313" key="10">
    <source>
        <dbReference type="Proteomes" id="UP000693946"/>
    </source>
</evidence>
<evidence type="ECO:0000256" key="7">
    <source>
        <dbReference type="SAM" id="MobiDB-lite"/>
    </source>
</evidence>
<dbReference type="Proteomes" id="UP000693946">
    <property type="component" value="Linkage Group LG11"/>
</dbReference>
<dbReference type="AlphaFoldDB" id="A0AAV6SPR1"/>
<dbReference type="GO" id="GO:0004519">
    <property type="term" value="F:endonuclease activity"/>
    <property type="evidence" value="ECO:0007669"/>
    <property type="project" value="UniProtKB-KW"/>
</dbReference>
<evidence type="ECO:0000256" key="2">
    <source>
        <dbReference type="ARBA" id="ARBA00022695"/>
    </source>
</evidence>
<dbReference type="Pfam" id="PF17917">
    <property type="entry name" value="RT_RNaseH"/>
    <property type="match status" value="1"/>
</dbReference>
<keyword evidence="6" id="KW-0695">RNA-directed DNA polymerase</keyword>
<keyword evidence="1" id="KW-0808">Transferase</keyword>
<comment type="caution">
    <text evidence="9">The sequence shown here is derived from an EMBL/GenBank/DDBJ whole genome shotgun (WGS) entry which is preliminary data.</text>
</comment>
<protein>
    <recommendedName>
        <fullName evidence="8">Reverse transcriptase RNase H-like domain-containing protein</fullName>
    </recommendedName>
</protein>